<keyword evidence="9 17" id="KW-1278">Translocase</keyword>
<dbReference type="InterPro" id="IPR001750">
    <property type="entry name" value="ND/Mrp_TM"/>
</dbReference>
<protein>
    <recommendedName>
        <fullName evidence="4 17">NADH-ubiquinone oxidoreductase chain 2</fullName>
        <ecNumber evidence="3 17">7.1.1.2</ecNumber>
    </recommendedName>
</protein>
<dbReference type="GO" id="GO:0008137">
    <property type="term" value="F:NADH dehydrogenase (ubiquinone) activity"/>
    <property type="evidence" value="ECO:0007669"/>
    <property type="project" value="UniProtKB-EC"/>
</dbReference>
<evidence type="ECO:0000256" key="3">
    <source>
        <dbReference type="ARBA" id="ARBA00012944"/>
    </source>
</evidence>
<evidence type="ECO:0000256" key="11">
    <source>
        <dbReference type="ARBA" id="ARBA00022989"/>
    </source>
</evidence>
<evidence type="ECO:0000256" key="8">
    <source>
        <dbReference type="ARBA" id="ARBA00022792"/>
    </source>
</evidence>
<evidence type="ECO:0000256" key="7">
    <source>
        <dbReference type="ARBA" id="ARBA00022692"/>
    </source>
</evidence>
<evidence type="ECO:0000256" key="15">
    <source>
        <dbReference type="ARBA" id="ARBA00023136"/>
    </source>
</evidence>
<keyword evidence="13 17" id="KW-0830">Ubiquinone</keyword>
<evidence type="ECO:0000256" key="4">
    <source>
        <dbReference type="ARBA" id="ARBA00021008"/>
    </source>
</evidence>
<dbReference type="InterPro" id="IPR003917">
    <property type="entry name" value="NADH_UbQ_OxRdtase_chain2"/>
</dbReference>
<feature type="domain" description="NADH:quinone oxidoreductase/Mrp antiporter transmembrane" evidence="18">
    <location>
        <begin position="22"/>
        <end position="283"/>
    </location>
</feature>
<evidence type="ECO:0000256" key="14">
    <source>
        <dbReference type="ARBA" id="ARBA00023128"/>
    </source>
</evidence>
<keyword evidence="6 17" id="KW-0679">Respiratory chain</keyword>
<dbReference type="PRINTS" id="PR01436">
    <property type="entry name" value="NADHDHGNASE2"/>
</dbReference>
<evidence type="ECO:0000256" key="5">
    <source>
        <dbReference type="ARBA" id="ARBA00022448"/>
    </source>
</evidence>
<feature type="transmembrane region" description="Helical" evidence="17">
    <location>
        <begin position="196"/>
        <end position="214"/>
    </location>
</feature>
<evidence type="ECO:0000259" key="18">
    <source>
        <dbReference type="Pfam" id="PF00361"/>
    </source>
</evidence>
<proteinExistence type="inferred from homology"/>
<organism evidence="19">
    <name type="scientific">Perinereis cultrifera</name>
    <name type="common">Polychaete worm</name>
    <name type="synonym">Nereis cultrifera</name>
    <dbReference type="NCBI Taxonomy" id="59559"/>
    <lineage>
        <taxon>Eukaryota</taxon>
        <taxon>Metazoa</taxon>
        <taxon>Spiralia</taxon>
        <taxon>Lophotrochozoa</taxon>
        <taxon>Annelida</taxon>
        <taxon>Polychaeta</taxon>
        <taxon>Errantia</taxon>
        <taxon>Phyllodocida</taxon>
        <taxon>Nereididae</taxon>
        <taxon>Perinereis</taxon>
    </lineage>
</organism>
<feature type="transmembrane region" description="Helical" evidence="17">
    <location>
        <begin position="173"/>
        <end position="190"/>
    </location>
</feature>
<comment type="subcellular location">
    <subcellularLocation>
        <location evidence="1 17">Mitochondrion inner membrane</location>
        <topology evidence="1 17">Multi-pass membrane protein</topology>
    </subcellularLocation>
</comment>
<dbReference type="AlphaFoldDB" id="A0A7G8JTL6"/>
<name>A0A7G8JTL6_PERCL</name>
<sequence length="328" mass="36678">MTPSSLLFTLTLFMGTLISLSSTNWLYLWTGMELNLLSFIPLIASSHRMQETEAGVKYFIVQAMGSGLMLTAGIMATNSSSVESFHFFIPMIFFTSMILKLGAAPCHQWLPHVMSSISWGHCLILATWQKVSPLIMVTFIMPRNFYFMIFIIAGLSAIVGGLGGLNQSQMRPLLAYSSIGHMGWILSTIQCSSNLFLVYFMTYIVISFGVISLLMKNNITMNKVSNSMTSMNSFLFMMIMLTLFSLGGLPPFLGFIPKWLIIADLASKQMLVLVSLLITGSLINLFYYFNITFNFILSNPQTLSRNNMSIYPILITLMCTVTSFIILL</sequence>
<reference evidence="19" key="1">
    <citation type="journal article" date="2020" name="Zool. Scr.">
        <title>The phylogeny of Nereididae (Annelida) based on mitochondrial genomes.</title>
        <authorList>
            <person name="Alves P.R."/>
            <person name="Halanych K.M."/>
            <person name="Santos C.S.G."/>
        </authorList>
    </citation>
    <scope>NUCLEOTIDE SEQUENCE</scope>
</reference>
<keyword evidence="10 17" id="KW-0249">Electron transport</keyword>
<dbReference type="PANTHER" id="PTHR46552:SF1">
    <property type="entry name" value="NADH-UBIQUINONE OXIDOREDUCTASE CHAIN 2"/>
    <property type="match status" value="1"/>
</dbReference>
<feature type="transmembrane region" description="Helical" evidence="17">
    <location>
        <begin position="310"/>
        <end position="327"/>
    </location>
</feature>
<dbReference type="EMBL" id="MN812983">
    <property type="protein sequence ID" value="QNJ33914.1"/>
    <property type="molecule type" value="Genomic_DNA"/>
</dbReference>
<evidence type="ECO:0000256" key="16">
    <source>
        <dbReference type="ARBA" id="ARBA00049551"/>
    </source>
</evidence>
<comment type="similarity">
    <text evidence="2 17">Belongs to the complex I subunit 2 family.</text>
</comment>
<evidence type="ECO:0000256" key="9">
    <source>
        <dbReference type="ARBA" id="ARBA00022967"/>
    </source>
</evidence>
<dbReference type="EC" id="7.1.1.2" evidence="3 17"/>
<keyword evidence="8 17" id="KW-0999">Mitochondrion inner membrane</keyword>
<evidence type="ECO:0000256" key="12">
    <source>
        <dbReference type="ARBA" id="ARBA00023027"/>
    </source>
</evidence>
<evidence type="ECO:0000256" key="6">
    <source>
        <dbReference type="ARBA" id="ARBA00022660"/>
    </source>
</evidence>
<evidence type="ECO:0000256" key="17">
    <source>
        <dbReference type="RuleBase" id="RU003403"/>
    </source>
</evidence>
<feature type="transmembrane region" description="Helical" evidence="17">
    <location>
        <begin position="58"/>
        <end position="76"/>
    </location>
</feature>
<keyword evidence="14 17" id="KW-0496">Mitochondrion</keyword>
<keyword evidence="5" id="KW-0813">Transport</keyword>
<gene>
    <name evidence="19" type="primary">nad2</name>
</gene>
<comment type="catalytic activity">
    <reaction evidence="16 17">
        <text>a ubiquinone + NADH + 5 H(+)(in) = a ubiquinol + NAD(+) + 4 H(+)(out)</text>
        <dbReference type="Rhea" id="RHEA:29091"/>
        <dbReference type="Rhea" id="RHEA-COMP:9565"/>
        <dbReference type="Rhea" id="RHEA-COMP:9566"/>
        <dbReference type="ChEBI" id="CHEBI:15378"/>
        <dbReference type="ChEBI" id="CHEBI:16389"/>
        <dbReference type="ChEBI" id="CHEBI:17976"/>
        <dbReference type="ChEBI" id="CHEBI:57540"/>
        <dbReference type="ChEBI" id="CHEBI:57945"/>
        <dbReference type="EC" id="7.1.1.2"/>
    </reaction>
</comment>
<dbReference type="GO" id="GO:0006120">
    <property type="term" value="P:mitochondrial electron transport, NADH to ubiquinone"/>
    <property type="evidence" value="ECO:0007669"/>
    <property type="project" value="InterPro"/>
</dbReference>
<feature type="transmembrane region" description="Helical" evidence="17">
    <location>
        <begin position="234"/>
        <end position="257"/>
    </location>
</feature>
<evidence type="ECO:0000256" key="2">
    <source>
        <dbReference type="ARBA" id="ARBA00007012"/>
    </source>
</evidence>
<dbReference type="InterPro" id="IPR050175">
    <property type="entry name" value="Complex_I_Subunit_2"/>
</dbReference>
<evidence type="ECO:0000256" key="1">
    <source>
        <dbReference type="ARBA" id="ARBA00004448"/>
    </source>
</evidence>
<geneLocation type="mitochondrion" evidence="19"/>
<evidence type="ECO:0000256" key="10">
    <source>
        <dbReference type="ARBA" id="ARBA00022982"/>
    </source>
</evidence>
<evidence type="ECO:0000256" key="13">
    <source>
        <dbReference type="ARBA" id="ARBA00023075"/>
    </source>
</evidence>
<keyword evidence="12 17" id="KW-0520">NAD</keyword>
<feature type="transmembrane region" description="Helical" evidence="17">
    <location>
        <begin position="88"/>
        <end position="110"/>
    </location>
</feature>
<evidence type="ECO:0000313" key="19">
    <source>
        <dbReference type="EMBL" id="QNJ33914.1"/>
    </source>
</evidence>
<comment type="function">
    <text evidence="17">Core subunit of the mitochondrial membrane respiratory chain NADH dehydrogenase (Complex I) which catalyzes electron transfer from NADH through the respiratory chain, using ubiquinone as an electron acceptor. Essential for the catalytic activity and assembly of complex I.</text>
</comment>
<dbReference type="PANTHER" id="PTHR46552">
    <property type="entry name" value="NADH-UBIQUINONE OXIDOREDUCTASE CHAIN 2"/>
    <property type="match status" value="1"/>
</dbReference>
<dbReference type="GO" id="GO:0005743">
    <property type="term" value="C:mitochondrial inner membrane"/>
    <property type="evidence" value="ECO:0007669"/>
    <property type="project" value="UniProtKB-SubCell"/>
</dbReference>
<feature type="transmembrane region" description="Helical" evidence="17">
    <location>
        <begin position="146"/>
        <end position="166"/>
    </location>
</feature>
<keyword evidence="7 17" id="KW-0812">Transmembrane</keyword>
<accession>A0A7G8JTL6</accession>
<keyword evidence="15 17" id="KW-0472">Membrane</keyword>
<keyword evidence="11 17" id="KW-1133">Transmembrane helix</keyword>
<dbReference type="Pfam" id="PF00361">
    <property type="entry name" value="Proton_antipo_M"/>
    <property type="match status" value="1"/>
</dbReference>
<feature type="transmembrane region" description="Helical" evidence="17">
    <location>
        <begin position="269"/>
        <end position="289"/>
    </location>
</feature>